<keyword evidence="3" id="KW-0408">Iron</keyword>
<keyword evidence="6" id="KW-1185">Reference proteome</keyword>
<dbReference type="RefSeq" id="WP_083547725.1">
    <property type="nucleotide sequence ID" value="NZ_FQTV01000020.1"/>
</dbReference>
<dbReference type="PANTHER" id="PTHR37164:SF1">
    <property type="entry name" value="BACTERIOHEMERYTHRIN"/>
    <property type="match status" value="1"/>
</dbReference>
<evidence type="ECO:0000256" key="2">
    <source>
        <dbReference type="ARBA" id="ARBA00022723"/>
    </source>
</evidence>
<evidence type="ECO:0000256" key="1">
    <source>
        <dbReference type="ARBA" id="ARBA00010587"/>
    </source>
</evidence>
<dbReference type="NCBIfam" id="NF033749">
    <property type="entry name" value="bact_hemeryth"/>
    <property type="match status" value="1"/>
</dbReference>
<dbReference type="Gene3D" id="1.20.120.50">
    <property type="entry name" value="Hemerythrin-like"/>
    <property type="match status" value="1"/>
</dbReference>
<evidence type="ECO:0000259" key="4">
    <source>
        <dbReference type="Pfam" id="PF01814"/>
    </source>
</evidence>
<reference evidence="6" key="1">
    <citation type="submission" date="2016-11" db="EMBL/GenBank/DDBJ databases">
        <authorList>
            <person name="Varghese N."/>
            <person name="Submissions S."/>
        </authorList>
    </citation>
    <scope>NUCLEOTIDE SEQUENCE [LARGE SCALE GENOMIC DNA]</scope>
    <source>
        <strain evidence="6">DSM 26991</strain>
    </source>
</reference>
<dbReference type="SUPFAM" id="SSF47188">
    <property type="entry name" value="Hemerythrin-like"/>
    <property type="match status" value="1"/>
</dbReference>
<keyword evidence="2" id="KW-0479">Metal-binding</keyword>
<evidence type="ECO:0000256" key="3">
    <source>
        <dbReference type="ARBA" id="ARBA00023004"/>
    </source>
</evidence>
<dbReference type="Proteomes" id="UP000184509">
    <property type="component" value="Unassembled WGS sequence"/>
</dbReference>
<dbReference type="OrthoDB" id="9797092at2"/>
<accession>A0A1M5GBP3</accession>
<dbReference type="NCBIfam" id="TIGR02481">
    <property type="entry name" value="hemeryth_dom"/>
    <property type="match status" value="1"/>
</dbReference>
<organism evidence="5 6">
    <name type="scientific">Bacteroides luti</name>
    <dbReference type="NCBI Taxonomy" id="1297750"/>
    <lineage>
        <taxon>Bacteria</taxon>
        <taxon>Pseudomonadati</taxon>
        <taxon>Bacteroidota</taxon>
        <taxon>Bacteroidia</taxon>
        <taxon>Bacteroidales</taxon>
        <taxon>Bacteroidaceae</taxon>
        <taxon>Bacteroides</taxon>
    </lineage>
</organism>
<feature type="domain" description="Hemerythrin-like" evidence="4">
    <location>
        <begin position="21"/>
        <end position="134"/>
    </location>
</feature>
<dbReference type="EMBL" id="FQTV01000020">
    <property type="protein sequence ID" value="SHG01116.1"/>
    <property type="molecule type" value="Genomic_DNA"/>
</dbReference>
<dbReference type="AlphaFoldDB" id="A0A1M5GBP3"/>
<dbReference type="CDD" id="cd12107">
    <property type="entry name" value="Hemerythrin"/>
    <property type="match status" value="1"/>
</dbReference>
<dbReference type="InterPro" id="IPR050669">
    <property type="entry name" value="Hemerythrin"/>
</dbReference>
<dbReference type="InterPro" id="IPR035938">
    <property type="entry name" value="Hemerythrin-like_sf"/>
</dbReference>
<dbReference type="PANTHER" id="PTHR37164">
    <property type="entry name" value="BACTERIOHEMERYTHRIN"/>
    <property type="match status" value="1"/>
</dbReference>
<dbReference type="InterPro" id="IPR012827">
    <property type="entry name" value="Hemerythrin_metal-bd"/>
</dbReference>
<dbReference type="Pfam" id="PF01814">
    <property type="entry name" value="Hemerythrin"/>
    <property type="match status" value="1"/>
</dbReference>
<gene>
    <name evidence="5" type="ORF">SAMN05444405_12014</name>
</gene>
<name>A0A1M5GBP3_9BACE</name>
<dbReference type="InterPro" id="IPR012312">
    <property type="entry name" value="Hemerythrin-like"/>
</dbReference>
<evidence type="ECO:0000313" key="5">
    <source>
        <dbReference type="EMBL" id="SHG01116.1"/>
    </source>
</evidence>
<proteinExistence type="inferred from homology"/>
<comment type="similarity">
    <text evidence="1">Belongs to the hemerythrin family.</text>
</comment>
<dbReference type="GO" id="GO:0046872">
    <property type="term" value="F:metal ion binding"/>
    <property type="evidence" value="ECO:0007669"/>
    <property type="project" value="UniProtKB-KW"/>
</dbReference>
<evidence type="ECO:0000313" key="6">
    <source>
        <dbReference type="Proteomes" id="UP000184509"/>
    </source>
</evidence>
<protein>
    <submittedName>
        <fullName evidence="5">Hemerythrin</fullName>
    </submittedName>
</protein>
<sequence>MNTTIRTERMNHNWDDSLLLGIETIDKQHKSFFTLLNEIISLSENNDNEDKVLDLLNELQIHAECHFNTEEALMREANSPNLEEHINQHIIFQKKTKDFMVVYSYGNKVLINKIIAFMKQWLITHIREYDTDYAKCVKTYYAQKTMFSH</sequence>
<dbReference type="STRING" id="1297750.SAMN05444405_12014"/>